<feature type="transmembrane region" description="Helical" evidence="7">
    <location>
        <begin position="32"/>
        <end position="52"/>
    </location>
</feature>
<evidence type="ECO:0000259" key="8">
    <source>
        <dbReference type="Pfam" id="PF04239"/>
    </source>
</evidence>
<dbReference type="Pfam" id="PF04239">
    <property type="entry name" value="DUF421"/>
    <property type="match status" value="1"/>
</dbReference>
<evidence type="ECO:0000313" key="11">
    <source>
        <dbReference type="Proteomes" id="UP000295689"/>
    </source>
</evidence>
<dbReference type="Proteomes" id="UP000295689">
    <property type="component" value="Unassembled WGS sequence"/>
</dbReference>
<dbReference type="InterPro" id="IPR007353">
    <property type="entry name" value="DUF421"/>
</dbReference>
<evidence type="ECO:0000256" key="5">
    <source>
        <dbReference type="ARBA" id="ARBA00022989"/>
    </source>
</evidence>
<evidence type="ECO:0000256" key="3">
    <source>
        <dbReference type="ARBA" id="ARBA00022475"/>
    </source>
</evidence>
<reference evidence="10 11" key="1">
    <citation type="journal article" date="2015" name="Stand. Genomic Sci.">
        <title>Genomic Encyclopedia of Bacterial and Archaeal Type Strains, Phase III: the genomes of soil and plant-associated and newly described type strains.</title>
        <authorList>
            <person name="Whitman W.B."/>
            <person name="Woyke T."/>
            <person name="Klenk H.P."/>
            <person name="Zhou Y."/>
            <person name="Lilburn T.G."/>
            <person name="Beck B.J."/>
            <person name="De Vos P."/>
            <person name="Vandamme P."/>
            <person name="Eisen J.A."/>
            <person name="Garrity G."/>
            <person name="Hugenholtz P."/>
            <person name="Kyrpides N.C."/>
        </authorList>
    </citation>
    <scope>NUCLEOTIDE SEQUENCE [LARGE SCALE GENOMIC DNA]</scope>
    <source>
        <strain evidence="10 11">CV53</strain>
    </source>
</reference>
<dbReference type="InterPro" id="IPR048454">
    <property type="entry name" value="YetF_N"/>
</dbReference>
<dbReference type="PANTHER" id="PTHR34582:SF7">
    <property type="entry name" value="UPF0702 TRANSMEMBRANE PROTEIN YDFS"/>
    <property type="match status" value="1"/>
</dbReference>
<feature type="transmembrane region" description="Helical" evidence="7">
    <location>
        <begin position="58"/>
        <end position="78"/>
    </location>
</feature>
<evidence type="ECO:0000256" key="4">
    <source>
        <dbReference type="ARBA" id="ARBA00022692"/>
    </source>
</evidence>
<dbReference type="GO" id="GO:0005886">
    <property type="term" value="C:plasma membrane"/>
    <property type="evidence" value="ECO:0007669"/>
    <property type="project" value="UniProtKB-SubCell"/>
</dbReference>
<keyword evidence="6 7" id="KW-0472">Membrane</keyword>
<accession>A0A4R2BJT0</accession>
<evidence type="ECO:0000313" key="10">
    <source>
        <dbReference type="EMBL" id="TCN27246.1"/>
    </source>
</evidence>
<evidence type="ECO:0000256" key="1">
    <source>
        <dbReference type="ARBA" id="ARBA00004651"/>
    </source>
</evidence>
<dbReference type="RefSeq" id="WP_132001856.1">
    <property type="nucleotide sequence ID" value="NZ_JABUHM010000001.1"/>
</dbReference>
<dbReference type="PANTHER" id="PTHR34582">
    <property type="entry name" value="UPF0702 TRANSMEMBRANE PROTEIN YCAP"/>
    <property type="match status" value="1"/>
</dbReference>
<dbReference type="EMBL" id="SLVV01000002">
    <property type="protein sequence ID" value="TCN27246.1"/>
    <property type="molecule type" value="Genomic_DNA"/>
</dbReference>
<keyword evidence="3" id="KW-1003">Cell membrane</keyword>
<feature type="domain" description="YetF C-terminal" evidence="8">
    <location>
        <begin position="81"/>
        <end position="214"/>
    </location>
</feature>
<comment type="similarity">
    <text evidence="2">Belongs to the UPF0702 family.</text>
</comment>
<dbReference type="Gene3D" id="3.30.240.20">
    <property type="entry name" value="bsu07140 like domains"/>
    <property type="match status" value="2"/>
</dbReference>
<gene>
    <name evidence="10" type="ORF">EV146_102193</name>
</gene>
<proteinExistence type="inferred from homology"/>
<evidence type="ECO:0000259" key="9">
    <source>
        <dbReference type="Pfam" id="PF20730"/>
    </source>
</evidence>
<feature type="domain" description="YetF-like N-terminal transmembrane" evidence="9">
    <location>
        <begin position="5"/>
        <end position="75"/>
    </location>
</feature>
<protein>
    <submittedName>
        <fullName evidence="10">Uncharacterized membrane protein YcaP (DUF421 family)</fullName>
    </submittedName>
</protein>
<comment type="caution">
    <text evidence="10">The sequence shown here is derived from an EMBL/GenBank/DDBJ whole genome shotgun (WGS) entry which is preliminary data.</text>
</comment>
<feature type="transmembrane region" description="Helical" evidence="7">
    <location>
        <begin position="6"/>
        <end position="25"/>
    </location>
</feature>
<evidence type="ECO:0000256" key="7">
    <source>
        <dbReference type="SAM" id="Phobius"/>
    </source>
</evidence>
<evidence type="ECO:0000256" key="6">
    <source>
        <dbReference type="ARBA" id="ARBA00023136"/>
    </source>
</evidence>
<keyword evidence="11" id="KW-1185">Reference proteome</keyword>
<name>A0A4R2BJT0_9BACI</name>
<evidence type="ECO:0000256" key="2">
    <source>
        <dbReference type="ARBA" id="ARBA00006448"/>
    </source>
</evidence>
<sequence length="230" mass="25815">MEWSELLIRLVLSFGALLVLTRIMGKKEISQMTLFNFISAMTIGTLGGALVIDPALSLQNGILALAGWSCFTVLMGVIDIKFKPLRHLIEGDPVIVIKHGKILENALRKTQLDIDALRTMLREKDIFSLQDVEYAIFEVDGKLSVMKKEANPFVNGKIPPLVRKAFNPVSAEIVSDGIINRENLAKLKLDEQWLCEQFQLSGIKKVSDVFYAEIQQDGSLYIDCRKDLLH</sequence>
<comment type="subcellular location">
    <subcellularLocation>
        <location evidence="1">Cell membrane</location>
        <topology evidence="1">Multi-pass membrane protein</topology>
    </subcellularLocation>
</comment>
<dbReference type="AlphaFoldDB" id="A0A4R2BJT0"/>
<keyword evidence="5 7" id="KW-1133">Transmembrane helix</keyword>
<keyword evidence="4 7" id="KW-0812">Transmembrane</keyword>
<dbReference type="Pfam" id="PF20730">
    <property type="entry name" value="YetF_N"/>
    <property type="match status" value="1"/>
</dbReference>
<dbReference type="InterPro" id="IPR023090">
    <property type="entry name" value="UPF0702_alpha/beta_dom_sf"/>
</dbReference>
<organism evidence="10 11">
    <name type="scientific">Mesobacillus foraminis</name>
    <dbReference type="NCBI Taxonomy" id="279826"/>
    <lineage>
        <taxon>Bacteria</taxon>
        <taxon>Bacillati</taxon>
        <taxon>Bacillota</taxon>
        <taxon>Bacilli</taxon>
        <taxon>Bacillales</taxon>
        <taxon>Bacillaceae</taxon>
        <taxon>Mesobacillus</taxon>
    </lineage>
</organism>